<proteinExistence type="predicted"/>
<evidence type="ECO:0000313" key="1">
    <source>
        <dbReference type="EMBL" id="EDM75578.1"/>
    </source>
</evidence>
<dbReference type="eggNOG" id="COG4552">
    <property type="taxonomic scope" value="Bacteria"/>
</dbReference>
<dbReference type="Proteomes" id="UP000005801">
    <property type="component" value="Unassembled WGS sequence"/>
</dbReference>
<dbReference type="STRING" id="391625.PPSIR1_28991"/>
<dbReference type="InterPro" id="IPR016181">
    <property type="entry name" value="Acyl_CoA_acyltransferase"/>
</dbReference>
<gene>
    <name evidence="1" type="ORF">PPSIR1_28991</name>
</gene>
<sequence length="374" mass="41821">MVEGRAWMIRDYAPGDEAAIVALYERSFGQPMGESESSGHWRWEFAQNPVGPRTIKLAWSEELLVGQYAVSPRRLRSLGQDRVGGLSIDSMTHPEFKRRGVFAESGEACTKAMADRGFAFVYGFPNADSIRGFENKLGWKSIMPVPVLAKVLDLGGLAQTLGRPELRRWISLASRSLTRAPGVVGELGARLSATRGGRAVPPVRSFEGFGDWADKLWLRCRDQQRIAVIRDLEFLRWRYDERPESDYLRLRVDGPTGVLGFAVMAFSSGPHGPGAFLMELVIDHDHPDGDLAATALLHACEREARQRSCAFLSAMAAPGSAERPLLLRQAYLPILERLLPWELYFGARCICEVDRSMVLHPESWRLSWGDTDMM</sequence>
<accession>A6GEY6</accession>
<protein>
    <submittedName>
        <fullName evidence="1">Uncharacterized protein</fullName>
    </submittedName>
</protein>
<dbReference type="AlphaFoldDB" id="A6GEY6"/>
<name>A6GEY6_9BACT</name>
<organism evidence="1 2">
    <name type="scientific">Plesiocystis pacifica SIR-1</name>
    <dbReference type="NCBI Taxonomy" id="391625"/>
    <lineage>
        <taxon>Bacteria</taxon>
        <taxon>Pseudomonadati</taxon>
        <taxon>Myxococcota</taxon>
        <taxon>Polyangia</taxon>
        <taxon>Nannocystales</taxon>
        <taxon>Nannocystaceae</taxon>
        <taxon>Plesiocystis</taxon>
    </lineage>
</organism>
<comment type="caution">
    <text evidence="1">The sequence shown here is derived from an EMBL/GenBank/DDBJ whole genome shotgun (WGS) entry which is preliminary data.</text>
</comment>
<dbReference type="Pfam" id="PF13527">
    <property type="entry name" value="Acetyltransf_9"/>
    <property type="match status" value="1"/>
</dbReference>
<keyword evidence="2" id="KW-1185">Reference proteome</keyword>
<reference evidence="1 2" key="1">
    <citation type="submission" date="2007-06" db="EMBL/GenBank/DDBJ databases">
        <authorList>
            <person name="Shimkets L."/>
            <person name="Ferriera S."/>
            <person name="Johnson J."/>
            <person name="Kravitz S."/>
            <person name="Beeson K."/>
            <person name="Sutton G."/>
            <person name="Rogers Y.-H."/>
            <person name="Friedman R."/>
            <person name="Frazier M."/>
            <person name="Venter J.C."/>
        </authorList>
    </citation>
    <scope>NUCLEOTIDE SEQUENCE [LARGE SCALE GENOMIC DNA]</scope>
    <source>
        <strain evidence="1 2">SIR-1</strain>
    </source>
</reference>
<dbReference type="Gene3D" id="3.40.630.30">
    <property type="match status" value="1"/>
</dbReference>
<dbReference type="OrthoDB" id="5422175at2"/>
<evidence type="ECO:0000313" key="2">
    <source>
        <dbReference type="Proteomes" id="UP000005801"/>
    </source>
</evidence>
<dbReference type="EMBL" id="ABCS01000087">
    <property type="protein sequence ID" value="EDM75578.1"/>
    <property type="molecule type" value="Genomic_DNA"/>
</dbReference>
<dbReference type="SUPFAM" id="SSF55729">
    <property type="entry name" value="Acyl-CoA N-acyltransferases (Nat)"/>
    <property type="match status" value="1"/>
</dbReference>